<dbReference type="Pfam" id="PF10627">
    <property type="entry name" value="CsgE"/>
    <property type="match status" value="1"/>
</dbReference>
<dbReference type="InterPro" id="IPR018900">
    <property type="entry name" value="Curli_CsgE"/>
</dbReference>
<dbReference type="EMBL" id="JBHTLD010000307">
    <property type="protein sequence ID" value="MFD1188572.1"/>
    <property type="molecule type" value="Genomic_DNA"/>
</dbReference>
<protein>
    <recommendedName>
        <fullName evidence="2">Curli production assembly/transport component CsgE</fullName>
    </recommendedName>
</protein>
<evidence type="ECO:0000256" key="3">
    <source>
        <dbReference type="ARBA" id="ARBA00022729"/>
    </source>
</evidence>
<evidence type="ECO:0000256" key="1">
    <source>
        <dbReference type="ARBA" id="ARBA00003989"/>
    </source>
</evidence>
<accession>A0ABW3SUN0</accession>
<comment type="caution">
    <text evidence="4">The sequence shown here is derived from an EMBL/GenBank/DDBJ whole genome shotgun (WGS) entry which is preliminary data.</text>
</comment>
<dbReference type="RefSeq" id="WP_377532410.1">
    <property type="nucleotide sequence ID" value="NZ_JBHTLD010000307.1"/>
</dbReference>
<reference evidence="5" key="1">
    <citation type="journal article" date="2019" name="Int. J. Syst. Evol. Microbiol.">
        <title>The Global Catalogue of Microorganisms (GCM) 10K type strain sequencing project: providing services to taxonomists for standard genome sequencing and annotation.</title>
        <authorList>
            <consortium name="The Broad Institute Genomics Platform"/>
            <consortium name="The Broad Institute Genome Sequencing Center for Infectious Disease"/>
            <person name="Wu L."/>
            <person name="Ma J."/>
        </authorList>
    </citation>
    <scope>NUCLEOTIDE SEQUENCE [LARGE SCALE GENOMIC DNA]</scope>
    <source>
        <strain evidence="5">JCM 31319</strain>
    </source>
</reference>
<evidence type="ECO:0000256" key="2">
    <source>
        <dbReference type="ARBA" id="ARBA00014024"/>
    </source>
</evidence>
<dbReference type="Proteomes" id="UP001597094">
    <property type="component" value="Unassembled WGS sequence"/>
</dbReference>
<gene>
    <name evidence="4" type="ORF">ACFQ2O_20360</name>
</gene>
<comment type="function">
    <text evidence="1">May be involved in the biogenesis of curli organelles.</text>
</comment>
<proteinExistence type="predicted"/>
<organism evidence="4 5">
    <name type="scientific">Pontibacter rugosus</name>
    <dbReference type="NCBI Taxonomy" id="1745966"/>
    <lineage>
        <taxon>Bacteria</taxon>
        <taxon>Pseudomonadati</taxon>
        <taxon>Bacteroidota</taxon>
        <taxon>Cytophagia</taxon>
        <taxon>Cytophagales</taxon>
        <taxon>Hymenobacteraceae</taxon>
        <taxon>Pontibacter</taxon>
    </lineage>
</organism>
<evidence type="ECO:0000313" key="4">
    <source>
        <dbReference type="EMBL" id="MFD1188572.1"/>
    </source>
</evidence>
<evidence type="ECO:0000313" key="5">
    <source>
        <dbReference type="Proteomes" id="UP001597094"/>
    </source>
</evidence>
<keyword evidence="5" id="KW-1185">Reference proteome</keyword>
<name>A0ABW3SUN0_9BACT</name>
<sequence>MLSLIFERITLSLAKATIVHLVWILSCVMVTTGANAQQKATETEVKQDTIKENVQTQQRAYEQLNKFEQPVRNSADLEIDGLVVDETITKMGSDFYDIFQRQWEAPPMAKNFTIKIKELPARGNSALIQVSINDQNILEQQMQPKYDLIEEIATYAVGLAYEHLVQDHLQQQLEAEGKKARELF</sequence>
<keyword evidence="3" id="KW-0732">Signal</keyword>